<keyword evidence="7" id="KW-0967">Endosome</keyword>
<dbReference type="RefSeq" id="XP_021873158.1">
    <property type="nucleotide sequence ID" value="XM_022015134.1"/>
</dbReference>
<feature type="region of interest" description="Disordered" evidence="10">
    <location>
        <begin position="383"/>
        <end position="566"/>
    </location>
</feature>
<gene>
    <name evidence="13" type="ORF">BD324DRAFT_619177</name>
</gene>
<dbReference type="Proteomes" id="UP000193218">
    <property type="component" value="Unassembled WGS sequence"/>
</dbReference>
<dbReference type="OrthoDB" id="10255964at2759"/>
<dbReference type="GO" id="GO:0035091">
    <property type="term" value="F:phosphatidylinositol binding"/>
    <property type="evidence" value="ECO:0007669"/>
    <property type="project" value="InterPro"/>
</dbReference>
<feature type="domain" description="VHS" evidence="12">
    <location>
        <begin position="16"/>
        <end position="148"/>
    </location>
</feature>
<comment type="subcellular location">
    <subcellularLocation>
        <location evidence="1">Endosome membrane</location>
        <topology evidence="1">Peripheral membrane protein</topology>
        <orientation evidence="1">Cytoplasmic side</orientation>
    </subcellularLocation>
</comment>
<dbReference type="AlphaFoldDB" id="A0A1Y1UQ76"/>
<dbReference type="InterPro" id="IPR001452">
    <property type="entry name" value="SH3_domain"/>
</dbReference>
<evidence type="ECO:0000256" key="10">
    <source>
        <dbReference type="SAM" id="MobiDB-lite"/>
    </source>
</evidence>
<evidence type="ECO:0000256" key="6">
    <source>
        <dbReference type="ARBA" id="ARBA00022448"/>
    </source>
</evidence>
<feature type="domain" description="SH3" evidence="11">
    <location>
        <begin position="233"/>
        <end position="292"/>
    </location>
</feature>
<organism evidence="13 14">
    <name type="scientific">Kockovaella imperatae</name>
    <dbReference type="NCBI Taxonomy" id="4999"/>
    <lineage>
        <taxon>Eukaryota</taxon>
        <taxon>Fungi</taxon>
        <taxon>Dikarya</taxon>
        <taxon>Basidiomycota</taxon>
        <taxon>Agaricomycotina</taxon>
        <taxon>Tremellomycetes</taxon>
        <taxon>Tremellales</taxon>
        <taxon>Cuniculitremaceae</taxon>
        <taxon>Kockovaella</taxon>
    </lineage>
</organism>
<dbReference type="InterPro" id="IPR002014">
    <property type="entry name" value="VHS_dom"/>
</dbReference>
<dbReference type="Pfam" id="PF00790">
    <property type="entry name" value="VHS"/>
    <property type="match status" value="1"/>
</dbReference>
<dbReference type="InterPro" id="IPR003903">
    <property type="entry name" value="UIM_dom"/>
</dbReference>
<dbReference type="STRING" id="4999.A0A1Y1UQ76"/>
<sequence>MFSTATNPYDDLITKATNENLASEDWALNMEVCDKVSGDGSTGARNAVGALTKRLTHRNPSVQLYALELANTLAQNCGKPLMEEMSSRNWTGALDRLVNDRTTAKPVQKKALGYIKSWAKQFEDTGDRNVGMMGELYDQLRRKDLQFDEPEPTPESPEEARRRQEDEELKRVLELSKQDKGGRSSSSAAPAAGSGSSSSSARPNGNAYASTSRVESSPPRRIESELPPIPDLETATRVRALYTFTSNEIGELNFERGDVIKVLDRGFKEWWRGACNGKIGIFPTTYVEAVAEPSAKELQDEARDEARVFASLGLVDQLLQTLKSVDPARGDRIDNRPDIEEMYQASVALQGQINTLIKKYSDQKAELEHMNANFVRAMRQYEELRNGSQPAQPQYGYHPPAGYPQQPQTNQYAQNPAQSAIPNPWQQSQPGPHSYESAPDPRVYPAEAQQYQQQPPPQEYQQSHIPMPMPTGVSGVGADVSRQSSYTSPTRETGPQYGAAHQPAPGSAPPQNGQPGQPFYHQYSASNSSLHRAPTGAPDLPPTSPQRQPTQTRPGAAGVGSGIAASGGTEAENKAAWDAYYAQQAQQQNYGQQSHQPGYQGYPVGQGHPGGHEGQQGAGNRASSYGGPGLQAGGVDRVTSGMNRMSVHGQ</sequence>
<evidence type="ECO:0000259" key="11">
    <source>
        <dbReference type="PROSITE" id="PS50002"/>
    </source>
</evidence>
<evidence type="ECO:0000256" key="8">
    <source>
        <dbReference type="ARBA" id="ARBA00022927"/>
    </source>
</evidence>
<proteinExistence type="inferred from homology"/>
<feature type="compositionally biased region" description="Polar residues" evidence="10">
    <location>
        <begin position="481"/>
        <end position="493"/>
    </location>
</feature>
<comment type="caution">
    <text evidence="13">The sequence shown here is derived from an EMBL/GenBank/DDBJ whole genome shotgun (WGS) entry which is preliminary data.</text>
</comment>
<accession>A0A1Y1UQ76</accession>
<dbReference type="InParanoid" id="A0A1Y1UQ76"/>
<evidence type="ECO:0000256" key="3">
    <source>
        <dbReference type="ARBA" id="ARBA00017923"/>
    </source>
</evidence>
<dbReference type="SUPFAM" id="SSF48464">
    <property type="entry name" value="ENTH/VHS domain"/>
    <property type="match status" value="1"/>
</dbReference>
<evidence type="ECO:0000256" key="7">
    <source>
        <dbReference type="ARBA" id="ARBA00022753"/>
    </source>
</evidence>
<dbReference type="GO" id="GO:0033565">
    <property type="term" value="C:ESCRT-0 complex"/>
    <property type="evidence" value="ECO:0007669"/>
    <property type="project" value="TreeGrafter"/>
</dbReference>
<evidence type="ECO:0000313" key="14">
    <source>
        <dbReference type="Proteomes" id="UP000193218"/>
    </source>
</evidence>
<keyword evidence="6" id="KW-0813">Transport</keyword>
<dbReference type="PANTHER" id="PTHR45929">
    <property type="entry name" value="JAK PATHWAY SIGNAL TRANSDUCTION ADAPTOR MOLECULE"/>
    <property type="match status" value="1"/>
</dbReference>
<feature type="compositionally biased region" description="Gly residues" evidence="10">
    <location>
        <begin position="607"/>
        <end position="617"/>
    </location>
</feature>
<dbReference type="InterPro" id="IPR036028">
    <property type="entry name" value="SH3-like_dom_sf"/>
</dbReference>
<dbReference type="PRINTS" id="PR00499">
    <property type="entry name" value="P67PHOX"/>
</dbReference>
<keyword evidence="14" id="KW-1185">Reference proteome</keyword>
<dbReference type="Gene3D" id="2.30.30.40">
    <property type="entry name" value="SH3 Domains"/>
    <property type="match status" value="1"/>
</dbReference>
<keyword evidence="5 9" id="KW-0728">SH3 domain</keyword>
<feature type="compositionally biased region" description="Low complexity" evidence="10">
    <location>
        <begin position="183"/>
        <end position="207"/>
    </location>
</feature>
<dbReference type="Pfam" id="PF00018">
    <property type="entry name" value="SH3_1"/>
    <property type="match status" value="1"/>
</dbReference>
<evidence type="ECO:0000256" key="2">
    <source>
        <dbReference type="ARBA" id="ARBA00009666"/>
    </source>
</evidence>
<dbReference type="PROSITE" id="PS50179">
    <property type="entry name" value="VHS"/>
    <property type="match status" value="1"/>
</dbReference>
<evidence type="ECO:0000259" key="12">
    <source>
        <dbReference type="PROSITE" id="PS50179"/>
    </source>
</evidence>
<dbReference type="CDD" id="cd21386">
    <property type="entry name" value="GAT_Hse1"/>
    <property type="match status" value="1"/>
</dbReference>
<dbReference type="PANTHER" id="PTHR45929:SF3">
    <property type="entry name" value="JAK PATHWAY SIGNAL TRANSDUCTION ADAPTOR MOLECULE"/>
    <property type="match status" value="1"/>
</dbReference>
<dbReference type="SMART" id="SM00326">
    <property type="entry name" value="SH3"/>
    <property type="match status" value="1"/>
</dbReference>
<dbReference type="Gene3D" id="1.25.40.90">
    <property type="match status" value="1"/>
</dbReference>
<feature type="compositionally biased region" description="Basic and acidic residues" evidence="10">
    <location>
        <begin position="158"/>
        <end position="182"/>
    </location>
</feature>
<evidence type="ECO:0000256" key="9">
    <source>
        <dbReference type="PROSITE-ProRule" id="PRU00192"/>
    </source>
</evidence>
<reference evidence="13 14" key="1">
    <citation type="submission" date="2017-03" db="EMBL/GenBank/DDBJ databases">
        <title>Widespread Adenine N6-methylation of Active Genes in Fungi.</title>
        <authorList>
            <consortium name="DOE Joint Genome Institute"/>
            <person name="Mondo S.J."/>
            <person name="Dannebaum R.O."/>
            <person name="Kuo R.C."/>
            <person name="Louie K.B."/>
            <person name="Bewick A.J."/>
            <person name="Labutti K."/>
            <person name="Haridas S."/>
            <person name="Kuo A."/>
            <person name="Salamov A."/>
            <person name="Ahrendt S.R."/>
            <person name="Lau R."/>
            <person name="Bowen B.P."/>
            <person name="Lipzen A."/>
            <person name="Sullivan W."/>
            <person name="Andreopoulos W.B."/>
            <person name="Clum A."/>
            <person name="Lindquist E."/>
            <person name="Daum C."/>
            <person name="Northen T.R."/>
            <person name="Ramamoorthy G."/>
            <person name="Schmitz R.J."/>
            <person name="Gryganskyi A."/>
            <person name="Culley D."/>
            <person name="Magnuson J."/>
            <person name="James T.Y."/>
            <person name="O'Malley M.A."/>
            <person name="Stajich J.E."/>
            <person name="Spatafora J.W."/>
            <person name="Visel A."/>
            <person name="Grigoriev I.V."/>
        </authorList>
    </citation>
    <scope>NUCLEOTIDE SEQUENCE [LARGE SCALE GENOMIC DNA]</scope>
    <source>
        <strain evidence="13 14">NRRL Y-17943</strain>
    </source>
</reference>
<dbReference type="GO" id="GO:0043328">
    <property type="term" value="P:protein transport to vacuole involved in ubiquitin-dependent protein catabolic process via the multivesicular body sorting pathway"/>
    <property type="evidence" value="ECO:0007669"/>
    <property type="project" value="TreeGrafter"/>
</dbReference>
<evidence type="ECO:0000256" key="5">
    <source>
        <dbReference type="ARBA" id="ARBA00022443"/>
    </source>
</evidence>
<feature type="region of interest" description="Disordered" evidence="10">
    <location>
        <begin position="587"/>
        <end position="650"/>
    </location>
</feature>
<dbReference type="GeneID" id="33556942"/>
<dbReference type="InterPro" id="IPR050670">
    <property type="entry name" value="STAM"/>
</dbReference>
<dbReference type="CDD" id="cd16978">
    <property type="entry name" value="VHS_HSE1"/>
    <property type="match status" value="1"/>
</dbReference>
<feature type="compositionally biased region" description="Low complexity" evidence="10">
    <location>
        <begin position="545"/>
        <end position="566"/>
    </location>
</feature>
<dbReference type="GO" id="GO:0010008">
    <property type="term" value="C:endosome membrane"/>
    <property type="evidence" value="ECO:0007669"/>
    <property type="project" value="UniProtKB-SubCell"/>
</dbReference>
<feature type="region of interest" description="Disordered" evidence="10">
    <location>
        <begin position="143"/>
        <end position="229"/>
    </location>
</feature>
<dbReference type="PRINTS" id="PR00452">
    <property type="entry name" value="SH3DOMAIN"/>
</dbReference>
<feature type="compositionally biased region" description="Low complexity" evidence="10">
    <location>
        <begin position="587"/>
        <end position="606"/>
    </location>
</feature>
<evidence type="ECO:0000313" key="13">
    <source>
        <dbReference type="EMBL" id="ORX39295.1"/>
    </source>
</evidence>
<protein>
    <recommendedName>
        <fullName evidence="3">Class E vacuolar protein-sorting machinery protein HSE1</fullName>
    </recommendedName>
    <alternativeName>
        <fullName evidence="4">Class E vacuolar protein-sorting machinery protein hse1</fullName>
    </alternativeName>
</protein>
<dbReference type="FunCoup" id="A0A1Y1UQ76">
    <property type="interactions" value="185"/>
</dbReference>
<feature type="compositionally biased region" description="Low complexity" evidence="10">
    <location>
        <begin position="444"/>
        <end position="453"/>
    </location>
</feature>
<keyword evidence="8" id="KW-0653">Protein transport</keyword>
<dbReference type="PROSITE" id="PS50002">
    <property type="entry name" value="SH3"/>
    <property type="match status" value="1"/>
</dbReference>
<evidence type="ECO:0000256" key="1">
    <source>
        <dbReference type="ARBA" id="ARBA00004125"/>
    </source>
</evidence>
<dbReference type="SUPFAM" id="SSF50044">
    <property type="entry name" value="SH3-domain"/>
    <property type="match status" value="1"/>
</dbReference>
<dbReference type="PROSITE" id="PS50330">
    <property type="entry name" value="UIM"/>
    <property type="match status" value="1"/>
</dbReference>
<comment type="similarity">
    <text evidence="2">Belongs to the STAM family.</text>
</comment>
<dbReference type="InterPro" id="IPR008942">
    <property type="entry name" value="ENTH_VHS"/>
</dbReference>
<dbReference type="SMART" id="SM00288">
    <property type="entry name" value="VHS"/>
    <property type="match status" value="1"/>
</dbReference>
<name>A0A1Y1UQ76_9TREE</name>
<feature type="compositionally biased region" description="Polar residues" evidence="10">
    <location>
        <begin position="405"/>
        <end position="431"/>
    </location>
</feature>
<dbReference type="EMBL" id="NBSH01000003">
    <property type="protein sequence ID" value="ORX39295.1"/>
    <property type="molecule type" value="Genomic_DNA"/>
</dbReference>
<dbReference type="GO" id="GO:0043130">
    <property type="term" value="F:ubiquitin binding"/>
    <property type="evidence" value="ECO:0007669"/>
    <property type="project" value="InterPro"/>
</dbReference>
<evidence type="ECO:0000256" key="4">
    <source>
        <dbReference type="ARBA" id="ARBA00018978"/>
    </source>
</evidence>
<dbReference type="Gene3D" id="1.20.5.1940">
    <property type="match status" value="1"/>
</dbReference>